<comment type="caution">
    <text evidence="5">The sequence shown here is derived from an EMBL/GenBank/DDBJ whole genome shotgun (WGS) entry which is preliminary data.</text>
</comment>
<sequence length="245" mass="26603">MSSAGLIDPDRAAALLDARDPAVFSDRLLEAAQTVAGIEELFAFRVGEGAPETLALSSELAEAPERAGAYARRFHRSDPAVSARLAARQGTGFVCRIPAAAIALGTYRKLCFERPRFSEKICFGWRAPAHSLVVNFYLRRTGAEVDMAQLGALAQVAITGLTRLMRQRAEGAPLVQQVERRLAEAHRRLTPREREVCARTLAGRTAREIGEELGLGVGTVLTYRQRAYQKLGVSKANDLLAAVMG</sequence>
<name>A0A840BTB7_9HYPH</name>
<dbReference type="Pfam" id="PF00196">
    <property type="entry name" value="GerE"/>
    <property type="match status" value="1"/>
</dbReference>
<dbReference type="EMBL" id="JACIEN010000001">
    <property type="protein sequence ID" value="MBB4016230.1"/>
    <property type="molecule type" value="Genomic_DNA"/>
</dbReference>
<dbReference type="GO" id="GO:0003677">
    <property type="term" value="F:DNA binding"/>
    <property type="evidence" value="ECO:0007669"/>
    <property type="project" value="UniProtKB-KW"/>
</dbReference>
<dbReference type="GO" id="GO:0006355">
    <property type="term" value="P:regulation of DNA-templated transcription"/>
    <property type="evidence" value="ECO:0007669"/>
    <property type="project" value="InterPro"/>
</dbReference>
<dbReference type="PROSITE" id="PS50043">
    <property type="entry name" value="HTH_LUXR_2"/>
    <property type="match status" value="1"/>
</dbReference>
<dbReference type="Proteomes" id="UP000577362">
    <property type="component" value="Unassembled WGS sequence"/>
</dbReference>
<dbReference type="SUPFAM" id="SSF46894">
    <property type="entry name" value="C-terminal effector domain of the bipartite response regulators"/>
    <property type="match status" value="1"/>
</dbReference>
<organism evidence="5 6">
    <name type="scientific">Chelatococcus caeni</name>
    <dbReference type="NCBI Taxonomy" id="1348468"/>
    <lineage>
        <taxon>Bacteria</taxon>
        <taxon>Pseudomonadati</taxon>
        <taxon>Pseudomonadota</taxon>
        <taxon>Alphaproteobacteria</taxon>
        <taxon>Hyphomicrobiales</taxon>
        <taxon>Chelatococcaceae</taxon>
        <taxon>Chelatococcus</taxon>
    </lineage>
</organism>
<dbReference type="PRINTS" id="PR00038">
    <property type="entry name" value="HTHLUXR"/>
</dbReference>
<dbReference type="SMART" id="SM00421">
    <property type="entry name" value="HTH_LUXR"/>
    <property type="match status" value="1"/>
</dbReference>
<evidence type="ECO:0000256" key="3">
    <source>
        <dbReference type="ARBA" id="ARBA00023163"/>
    </source>
</evidence>
<accession>A0A840BTB7</accession>
<dbReference type="InterPro" id="IPR016032">
    <property type="entry name" value="Sig_transdc_resp-reg_C-effctor"/>
</dbReference>
<dbReference type="PANTHER" id="PTHR44688">
    <property type="entry name" value="DNA-BINDING TRANSCRIPTIONAL ACTIVATOR DEVR_DOSR"/>
    <property type="match status" value="1"/>
</dbReference>
<dbReference type="Gene3D" id="1.10.10.10">
    <property type="entry name" value="Winged helix-like DNA-binding domain superfamily/Winged helix DNA-binding domain"/>
    <property type="match status" value="1"/>
</dbReference>
<dbReference type="PROSITE" id="PS00622">
    <property type="entry name" value="HTH_LUXR_1"/>
    <property type="match status" value="1"/>
</dbReference>
<evidence type="ECO:0000256" key="2">
    <source>
        <dbReference type="ARBA" id="ARBA00023125"/>
    </source>
</evidence>
<keyword evidence="3" id="KW-0804">Transcription</keyword>
<protein>
    <submittedName>
        <fullName evidence="5">DNA-binding CsgD family transcriptional regulator</fullName>
    </submittedName>
</protein>
<keyword evidence="2 5" id="KW-0238">DNA-binding</keyword>
<evidence type="ECO:0000313" key="6">
    <source>
        <dbReference type="Proteomes" id="UP000577362"/>
    </source>
</evidence>
<proteinExistence type="predicted"/>
<dbReference type="AlphaFoldDB" id="A0A840BTB7"/>
<dbReference type="RefSeq" id="WP_183316006.1">
    <property type="nucleotide sequence ID" value="NZ_JACIEN010000001.1"/>
</dbReference>
<dbReference type="PANTHER" id="PTHR44688:SF16">
    <property type="entry name" value="DNA-BINDING TRANSCRIPTIONAL ACTIVATOR DEVR_DOSR"/>
    <property type="match status" value="1"/>
</dbReference>
<evidence type="ECO:0000259" key="4">
    <source>
        <dbReference type="PROSITE" id="PS50043"/>
    </source>
</evidence>
<dbReference type="InterPro" id="IPR036388">
    <property type="entry name" value="WH-like_DNA-bd_sf"/>
</dbReference>
<gene>
    <name evidence="5" type="ORF">GGR16_001236</name>
</gene>
<keyword evidence="6" id="KW-1185">Reference proteome</keyword>
<evidence type="ECO:0000256" key="1">
    <source>
        <dbReference type="ARBA" id="ARBA00023015"/>
    </source>
</evidence>
<dbReference type="InterPro" id="IPR000792">
    <property type="entry name" value="Tscrpt_reg_LuxR_C"/>
</dbReference>
<feature type="domain" description="HTH luxR-type" evidence="4">
    <location>
        <begin position="182"/>
        <end position="245"/>
    </location>
</feature>
<evidence type="ECO:0000313" key="5">
    <source>
        <dbReference type="EMBL" id="MBB4016230.1"/>
    </source>
</evidence>
<reference evidence="5 6" key="1">
    <citation type="submission" date="2020-08" db="EMBL/GenBank/DDBJ databases">
        <title>Genomic Encyclopedia of Type Strains, Phase IV (KMG-IV): sequencing the most valuable type-strain genomes for metagenomic binning, comparative biology and taxonomic classification.</title>
        <authorList>
            <person name="Goeker M."/>
        </authorList>
    </citation>
    <scope>NUCLEOTIDE SEQUENCE [LARGE SCALE GENOMIC DNA]</scope>
    <source>
        <strain evidence="5 6">DSM 103737</strain>
    </source>
</reference>
<dbReference type="CDD" id="cd06170">
    <property type="entry name" value="LuxR_C_like"/>
    <property type="match status" value="1"/>
</dbReference>
<keyword evidence="1" id="KW-0805">Transcription regulation</keyword>